<evidence type="ECO:0000313" key="3">
    <source>
        <dbReference type="Proteomes" id="UP000054596"/>
    </source>
</evidence>
<dbReference type="Proteomes" id="UP000054596">
    <property type="component" value="Unassembled WGS sequence"/>
</dbReference>
<dbReference type="Gene3D" id="2.40.10.120">
    <property type="match status" value="1"/>
</dbReference>
<evidence type="ECO:0000313" key="2">
    <source>
        <dbReference type="EMBL" id="SAK92784.1"/>
    </source>
</evidence>
<feature type="compositionally biased region" description="Basic and acidic residues" evidence="1">
    <location>
        <begin position="395"/>
        <end position="405"/>
    </location>
</feature>
<name>A0A158DDU2_9BURK</name>
<reference evidence="2" key="1">
    <citation type="submission" date="2016-01" db="EMBL/GenBank/DDBJ databases">
        <authorList>
            <person name="Peeters C."/>
        </authorList>
    </citation>
    <scope>NUCLEOTIDE SEQUENCE [LARGE SCALE GENOMIC DNA]</scope>
    <source>
        <strain evidence="2">LMG 29325</strain>
    </source>
</reference>
<dbReference type="RefSeq" id="WP_327345920.1">
    <property type="nucleotide sequence ID" value="NZ_FCOJ02000082.1"/>
</dbReference>
<dbReference type="STRING" id="1777143.AWB82_06645"/>
<organism evidence="2 3">
    <name type="scientific">Caballeronia glebae</name>
    <dbReference type="NCBI Taxonomy" id="1777143"/>
    <lineage>
        <taxon>Bacteria</taxon>
        <taxon>Pseudomonadati</taxon>
        <taxon>Pseudomonadota</taxon>
        <taxon>Betaproteobacteria</taxon>
        <taxon>Burkholderiales</taxon>
        <taxon>Burkholderiaceae</taxon>
        <taxon>Caballeronia</taxon>
    </lineage>
</organism>
<feature type="region of interest" description="Disordered" evidence="1">
    <location>
        <begin position="333"/>
        <end position="420"/>
    </location>
</feature>
<feature type="compositionally biased region" description="Basic and acidic residues" evidence="1">
    <location>
        <begin position="342"/>
        <end position="354"/>
    </location>
</feature>
<dbReference type="EMBL" id="FCOJ02000082">
    <property type="protein sequence ID" value="SAK92784.1"/>
    <property type="molecule type" value="Genomic_DNA"/>
</dbReference>
<accession>A0A158DDU2</accession>
<comment type="caution">
    <text evidence="2">The sequence shown here is derived from an EMBL/GenBank/DDBJ whole genome shotgun (WGS) entry which is preliminary data.</text>
</comment>
<evidence type="ECO:0000256" key="1">
    <source>
        <dbReference type="SAM" id="MobiDB-lite"/>
    </source>
</evidence>
<keyword evidence="3" id="KW-1185">Reference proteome</keyword>
<protein>
    <recommendedName>
        <fullName evidence="4">Trypsin</fullName>
    </recommendedName>
</protein>
<dbReference type="InterPro" id="IPR009003">
    <property type="entry name" value="Peptidase_S1_PA"/>
</dbReference>
<dbReference type="Pfam" id="PF13365">
    <property type="entry name" value="Trypsin_2"/>
    <property type="match status" value="1"/>
</dbReference>
<gene>
    <name evidence="2" type="ORF">AWB82_06645</name>
</gene>
<evidence type="ECO:0008006" key="4">
    <source>
        <dbReference type="Google" id="ProtNLM"/>
    </source>
</evidence>
<proteinExistence type="predicted"/>
<sequence>MIEIYASANGDRWLLHRGTDGVPAVRHVPNVASGGKPTDASVADFLASAHATPQGEALLASIANLAGCAAGGQSSTVRATVNQPTVESLLLAAVRVRTFANERHLTNASGFFFARDERLFLVTSRHVVHDAASEHFPDRLEIELHIASDNLGASTWFSLPLYAAGMSLWREGADGGGKVDVAVLEVLREQLPRTAVFEAFGPEHLPKAQDVMPVGSSVLIVGFPLGFHDSLHHLPVVRQGVIASAFGLRFQGNGCFITDARTHRGTSGAPVVMSDANAATASSSCALPWKLLGIHSSTIDIGGRDLQVDESLGLNSAWYADILMTITQPPIQGAIMTEPNDTDQHSVQEGRSQRDAPQPSTEHEKDRAAQDALDRGDKEKIDKTLDQLKVTTTESGKDQSRKPDTEGSNSSSKNLDEQND</sequence>
<feature type="compositionally biased region" description="Basic and acidic residues" evidence="1">
    <location>
        <begin position="361"/>
        <end position="386"/>
    </location>
</feature>
<dbReference type="AlphaFoldDB" id="A0A158DDU2"/>
<dbReference type="SUPFAM" id="SSF50494">
    <property type="entry name" value="Trypsin-like serine proteases"/>
    <property type="match status" value="1"/>
</dbReference>